<dbReference type="SUPFAM" id="SSF55031">
    <property type="entry name" value="Bacterial exopeptidase dimerisation domain"/>
    <property type="match status" value="1"/>
</dbReference>
<dbReference type="GO" id="GO:0005737">
    <property type="term" value="C:cytoplasm"/>
    <property type="evidence" value="ECO:0007669"/>
    <property type="project" value="TreeGrafter"/>
</dbReference>
<dbReference type="InterPro" id="IPR036264">
    <property type="entry name" value="Bact_exopeptidase_dim_dom"/>
</dbReference>
<gene>
    <name evidence="3" type="ORF">IQ19_00342</name>
</gene>
<dbReference type="SUPFAM" id="SSF53187">
    <property type="entry name" value="Zn-dependent exopeptidases"/>
    <property type="match status" value="1"/>
</dbReference>
<dbReference type="GO" id="GO:0016805">
    <property type="term" value="F:dipeptidase activity"/>
    <property type="evidence" value="ECO:0007669"/>
    <property type="project" value="InterPro"/>
</dbReference>
<dbReference type="Proteomes" id="UP000318667">
    <property type="component" value="Unassembled WGS sequence"/>
</dbReference>
<keyword evidence="4" id="KW-1185">Reference proteome</keyword>
<evidence type="ECO:0000256" key="1">
    <source>
        <dbReference type="PIRNR" id="PIRNR037226"/>
    </source>
</evidence>
<dbReference type="PIRSF" id="PIRSF037226">
    <property type="entry name" value="Amidohydrolase_ACY1L2_prd"/>
    <property type="match status" value="1"/>
</dbReference>
<reference evidence="3 4" key="1">
    <citation type="journal article" date="2015" name="Stand. Genomic Sci.">
        <title>Genomic Encyclopedia of Bacterial and Archaeal Type Strains, Phase III: the genomes of soil and plant-associated and newly described type strains.</title>
        <authorList>
            <person name="Whitman W.B."/>
            <person name="Woyke T."/>
            <person name="Klenk H.P."/>
            <person name="Zhou Y."/>
            <person name="Lilburn T.G."/>
            <person name="Beck B.J."/>
            <person name="De Vos P."/>
            <person name="Vandamme P."/>
            <person name="Eisen J.A."/>
            <person name="Garrity G."/>
            <person name="Hugenholtz P."/>
            <person name="Kyrpides N.C."/>
        </authorList>
    </citation>
    <scope>NUCLEOTIDE SEQUENCE [LARGE SCALE GENOMIC DNA]</scope>
    <source>
        <strain evidence="3 4">CGMCC 1.10115</strain>
    </source>
</reference>
<dbReference type="NCBIfam" id="TIGR01891">
    <property type="entry name" value="amidohydrolases"/>
    <property type="match status" value="1"/>
</dbReference>
<dbReference type="CDD" id="cd03887">
    <property type="entry name" value="M20_Acy1L2"/>
    <property type="match status" value="1"/>
</dbReference>
<comment type="similarity">
    <text evidence="1">Belongs to the peptidase M20A family.</text>
</comment>
<protein>
    <recommendedName>
        <fullName evidence="1">Peptidase M20 domain-containing protein 2</fullName>
    </recommendedName>
</protein>
<dbReference type="FunFam" id="3.30.70.360:FF:000004">
    <property type="entry name" value="Peptidase M20 domain-containing protein 2"/>
    <property type="match status" value="1"/>
</dbReference>
<name>A0A562K645_9BACI</name>
<dbReference type="RefSeq" id="WP_144539255.1">
    <property type="nucleotide sequence ID" value="NZ_CBCSDC010000025.1"/>
</dbReference>
<proteinExistence type="inferred from homology"/>
<evidence type="ECO:0000313" key="3">
    <source>
        <dbReference type="EMBL" id="TWH90892.1"/>
    </source>
</evidence>
<feature type="domain" description="Peptidase M20 dimerisation" evidence="2">
    <location>
        <begin position="173"/>
        <end position="262"/>
    </location>
</feature>
<dbReference type="InterPro" id="IPR011650">
    <property type="entry name" value="Peptidase_M20_dimer"/>
</dbReference>
<organism evidence="3 4">
    <name type="scientific">Cytobacillus oceanisediminis</name>
    <dbReference type="NCBI Taxonomy" id="665099"/>
    <lineage>
        <taxon>Bacteria</taxon>
        <taxon>Bacillati</taxon>
        <taxon>Bacillota</taxon>
        <taxon>Bacilli</taxon>
        <taxon>Bacillales</taxon>
        <taxon>Bacillaceae</taxon>
        <taxon>Cytobacillus</taxon>
    </lineage>
</organism>
<keyword evidence="3" id="KW-0378">Hydrolase</keyword>
<dbReference type="PANTHER" id="PTHR30575:SF0">
    <property type="entry name" value="XAA-ARG DIPEPTIDASE"/>
    <property type="match status" value="1"/>
</dbReference>
<sequence length="407" mass="43827">MNDISVKGKNAIMQAIDERDTELQELSLKIHSNPETSFQEYKAMNWLVEPLEKSGFSIERGLANLETSFRATWEGQKGGPTIAILAEYDALAGLGHGCGHNIIGTAAVGAALALKDAHPNLKGKIIVIGTPAEEEGGGKILMVEHGIFDDVDVAMMCHPHGKTMVLRGGLACVDVTFKFYGKAAHASASPEKGISALDAVIHTFVAVNSLRQFFKDDVRIHGIITKGGEATNVVPAYCEAEFLLRAENVESLHVVREKVCAAARYSTEAVGARLEISEGLIYAERNNNKALASIFKKNLEELGELVSDPPEKGGIGSSDIGNVGQVTATIHPYIKITNTAATHTPEFVEAAASEYGMSGLNKAAKALAMTAYDICLNPAKLQEIRNEFDEWKKNKDAKLSKIIRKGI</sequence>
<dbReference type="Gene3D" id="3.40.630.10">
    <property type="entry name" value="Zn peptidases"/>
    <property type="match status" value="1"/>
</dbReference>
<comment type="caution">
    <text evidence="3">The sequence shown here is derived from an EMBL/GenBank/DDBJ whole genome shotgun (WGS) entry which is preliminary data.</text>
</comment>
<dbReference type="EMBL" id="VLKI01000001">
    <property type="protein sequence ID" value="TWH90892.1"/>
    <property type="molecule type" value="Genomic_DNA"/>
</dbReference>
<dbReference type="Pfam" id="PF07687">
    <property type="entry name" value="M20_dimer"/>
    <property type="match status" value="1"/>
</dbReference>
<evidence type="ECO:0000313" key="4">
    <source>
        <dbReference type="Proteomes" id="UP000318667"/>
    </source>
</evidence>
<dbReference type="Gene3D" id="3.30.70.360">
    <property type="match status" value="1"/>
</dbReference>
<dbReference type="OrthoDB" id="9781032at2"/>
<dbReference type="InterPro" id="IPR017439">
    <property type="entry name" value="Amidohydrolase"/>
</dbReference>
<evidence type="ECO:0000259" key="2">
    <source>
        <dbReference type="Pfam" id="PF07687"/>
    </source>
</evidence>
<dbReference type="GO" id="GO:0071713">
    <property type="term" value="F:para-aminobenzoyl-glutamate hydrolase activity"/>
    <property type="evidence" value="ECO:0007669"/>
    <property type="project" value="TreeGrafter"/>
</dbReference>
<dbReference type="InterPro" id="IPR002933">
    <property type="entry name" value="Peptidase_M20"/>
</dbReference>
<dbReference type="PANTHER" id="PTHR30575">
    <property type="entry name" value="PEPTIDASE M20"/>
    <property type="match status" value="1"/>
</dbReference>
<accession>A0A562K645</accession>
<dbReference type="InterPro" id="IPR017144">
    <property type="entry name" value="Xaa-Arg_dipeptidase"/>
</dbReference>
<dbReference type="GO" id="GO:0046657">
    <property type="term" value="P:folic acid catabolic process"/>
    <property type="evidence" value="ECO:0007669"/>
    <property type="project" value="TreeGrafter"/>
</dbReference>
<dbReference type="AlphaFoldDB" id="A0A562K645"/>
<dbReference type="Pfam" id="PF01546">
    <property type="entry name" value="Peptidase_M20"/>
    <property type="match status" value="1"/>
</dbReference>
<dbReference type="InterPro" id="IPR052030">
    <property type="entry name" value="Peptidase_M20/M20A_hydrolases"/>
</dbReference>
<dbReference type="GeneID" id="65401628"/>